<dbReference type="Pfam" id="PF00664">
    <property type="entry name" value="ABC_membrane"/>
    <property type="match status" value="1"/>
</dbReference>
<dbReference type="SMART" id="SM00382">
    <property type="entry name" value="AAA"/>
    <property type="match status" value="1"/>
</dbReference>
<evidence type="ECO:0000313" key="14">
    <source>
        <dbReference type="EMBL" id="APZ42654.1"/>
    </source>
</evidence>
<dbReference type="RefSeq" id="WP_076836305.1">
    <property type="nucleotide sequence ID" value="NZ_CP019434.1"/>
</dbReference>
<name>A0A1P8UFW5_9GAMM</name>
<feature type="domain" description="ABC transporter" evidence="12">
    <location>
        <begin position="342"/>
        <end position="578"/>
    </location>
</feature>
<keyword evidence="15" id="KW-1185">Reference proteome</keyword>
<evidence type="ECO:0000256" key="3">
    <source>
        <dbReference type="ARBA" id="ARBA00022475"/>
    </source>
</evidence>
<proteinExistence type="predicted"/>
<feature type="transmembrane region" description="Helical" evidence="11">
    <location>
        <begin position="83"/>
        <end position="100"/>
    </location>
</feature>
<keyword evidence="10 11" id="KW-0472">Membrane</keyword>
<organism evidence="14 15">
    <name type="scientific">Acidihalobacter ferrooxydans</name>
    <dbReference type="NCBI Taxonomy" id="1765967"/>
    <lineage>
        <taxon>Bacteria</taxon>
        <taxon>Pseudomonadati</taxon>
        <taxon>Pseudomonadota</taxon>
        <taxon>Gammaproteobacteria</taxon>
        <taxon>Chromatiales</taxon>
        <taxon>Ectothiorhodospiraceae</taxon>
        <taxon>Acidihalobacter</taxon>
    </lineage>
</organism>
<dbReference type="Gene3D" id="1.20.1560.10">
    <property type="entry name" value="ABC transporter type 1, transmembrane domain"/>
    <property type="match status" value="1"/>
</dbReference>
<dbReference type="InterPro" id="IPR017871">
    <property type="entry name" value="ABC_transporter-like_CS"/>
</dbReference>
<dbReference type="AlphaFoldDB" id="A0A1P8UFW5"/>
<keyword evidence="2" id="KW-0813">Transport</keyword>
<sequence>MSAPASANGFGVYRRLLTESLRYWPYLLLAIIGMTLTAATQPVMAALMKPLLDGSFVEHNLATITWIPAVLVGLYLVRGIASYIAAYFMAYVGTHVVMDLRGRMFDRLLHMPVRFFDNSSSGELLAKLTYNVEQVAGASTSSFTILIRDSITALGLLLWVFYLSWKLSLIFLVLFPIIAGITAAVTKIFRRLSHGIQDVVGEVTHVSEEMIEGQRVVKLFGGAAYEQARFDDVNRRSRLLRLRSTATEAASLPLMEFIASIGIAFIIYLATSGTLLQTMSVGSFVSFVTAVLMLMEPLRRLAQINPTLQRGIAAGETIFELLDAEPERDQGKQRLERAEGRIEYRDVEFCYDPAKGKVLQSINLNIEPGETVALVGRSGSGKSTLINLLPRFYELERGDILIDGVSIADLALDSLRRQFTYVGQQVTLFNDTIANNIAYGEQGGATREEIIAAARAAHAWEFIEKLPQGLDTLVGENGVLLSGGQRQRLAIARALLKNAPILILDEATSALDTESERHIQAALETLVRGRTTLVIAHRLSTIESADRIVVMHQGRIVEIGSHAELTARDGVYARLQRMQFQDKPLAVADGS</sequence>
<dbReference type="Gene3D" id="3.40.50.300">
    <property type="entry name" value="P-loop containing nucleotide triphosphate hydrolases"/>
    <property type="match status" value="1"/>
</dbReference>
<evidence type="ECO:0000313" key="15">
    <source>
        <dbReference type="Proteomes" id="UP000243807"/>
    </source>
</evidence>
<evidence type="ECO:0000256" key="7">
    <source>
        <dbReference type="ARBA" id="ARBA00022967"/>
    </source>
</evidence>
<dbReference type="FunFam" id="3.40.50.300:FF:000140">
    <property type="entry name" value="Lipid A export ATP-binding/permease protein MsbA"/>
    <property type="match status" value="1"/>
</dbReference>
<dbReference type="CDD" id="cd18552">
    <property type="entry name" value="ABC_6TM_MsbA_like"/>
    <property type="match status" value="1"/>
</dbReference>
<evidence type="ECO:0000256" key="5">
    <source>
        <dbReference type="ARBA" id="ARBA00022741"/>
    </source>
</evidence>
<dbReference type="Pfam" id="PF00005">
    <property type="entry name" value="ABC_tran"/>
    <property type="match status" value="1"/>
</dbReference>
<dbReference type="PROSITE" id="PS50893">
    <property type="entry name" value="ABC_TRANSPORTER_2"/>
    <property type="match status" value="1"/>
</dbReference>
<dbReference type="OrthoDB" id="6336411at2"/>
<dbReference type="GO" id="GO:0034040">
    <property type="term" value="F:ATPase-coupled lipid transmembrane transporter activity"/>
    <property type="evidence" value="ECO:0007669"/>
    <property type="project" value="InterPro"/>
</dbReference>
<dbReference type="SUPFAM" id="SSF52540">
    <property type="entry name" value="P-loop containing nucleoside triphosphate hydrolases"/>
    <property type="match status" value="1"/>
</dbReference>
<dbReference type="SUPFAM" id="SSF90123">
    <property type="entry name" value="ABC transporter transmembrane region"/>
    <property type="match status" value="1"/>
</dbReference>
<feature type="transmembrane region" description="Helical" evidence="11">
    <location>
        <begin position="245"/>
        <end position="269"/>
    </location>
</feature>
<feature type="transmembrane region" description="Helical" evidence="11">
    <location>
        <begin position="23"/>
        <end position="47"/>
    </location>
</feature>
<dbReference type="InterPro" id="IPR036640">
    <property type="entry name" value="ABC1_TM_sf"/>
</dbReference>
<keyword evidence="6 14" id="KW-0067">ATP-binding</keyword>
<dbReference type="InterPro" id="IPR027417">
    <property type="entry name" value="P-loop_NTPase"/>
</dbReference>
<evidence type="ECO:0000256" key="2">
    <source>
        <dbReference type="ARBA" id="ARBA00022448"/>
    </source>
</evidence>
<dbReference type="InterPro" id="IPR011527">
    <property type="entry name" value="ABC1_TM_dom"/>
</dbReference>
<keyword evidence="9" id="KW-0445">Lipid transport</keyword>
<keyword evidence="5" id="KW-0547">Nucleotide-binding</keyword>
<dbReference type="PROSITE" id="PS00211">
    <property type="entry name" value="ABC_TRANSPORTER_1"/>
    <property type="match status" value="1"/>
</dbReference>
<keyword evidence="3" id="KW-1003">Cell membrane</keyword>
<feature type="transmembrane region" description="Helical" evidence="11">
    <location>
        <begin position="59"/>
        <end position="77"/>
    </location>
</feature>
<accession>A0A1P8UFW5</accession>
<dbReference type="KEGG" id="afy:BW247_05700"/>
<feature type="transmembrane region" description="Helical" evidence="11">
    <location>
        <begin position="169"/>
        <end position="189"/>
    </location>
</feature>
<dbReference type="GO" id="GO:0005886">
    <property type="term" value="C:plasma membrane"/>
    <property type="evidence" value="ECO:0007669"/>
    <property type="project" value="UniProtKB-SubCell"/>
</dbReference>
<evidence type="ECO:0000256" key="4">
    <source>
        <dbReference type="ARBA" id="ARBA00022692"/>
    </source>
</evidence>
<dbReference type="NCBIfam" id="TIGR02203">
    <property type="entry name" value="MsbA_lipidA"/>
    <property type="match status" value="1"/>
</dbReference>
<dbReference type="GO" id="GO:0015421">
    <property type="term" value="F:ABC-type oligopeptide transporter activity"/>
    <property type="evidence" value="ECO:0007669"/>
    <property type="project" value="TreeGrafter"/>
</dbReference>
<dbReference type="InterPro" id="IPR011917">
    <property type="entry name" value="ABC_transpr_lipidA"/>
</dbReference>
<evidence type="ECO:0000259" key="12">
    <source>
        <dbReference type="PROSITE" id="PS50893"/>
    </source>
</evidence>
<evidence type="ECO:0000256" key="1">
    <source>
        <dbReference type="ARBA" id="ARBA00004651"/>
    </source>
</evidence>
<dbReference type="GO" id="GO:0005524">
    <property type="term" value="F:ATP binding"/>
    <property type="evidence" value="ECO:0007669"/>
    <property type="project" value="UniProtKB-KW"/>
</dbReference>
<dbReference type="InterPro" id="IPR039421">
    <property type="entry name" value="Type_1_exporter"/>
</dbReference>
<keyword evidence="7" id="KW-1278">Translocase</keyword>
<evidence type="ECO:0000256" key="8">
    <source>
        <dbReference type="ARBA" id="ARBA00022989"/>
    </source>
</evidence>
<evidence type="ECO:0000259" key="13">
    <source>
        <dbReference type="PROSITE" id="PS50929"/>
    </source>
</evidence>
<evidence type="ECO:0000256" key="9">
    <source>
        <dbReference type="ARBA" id="ARBA00023055"/>
    </source>
</evidence>
<dbReference type="PROSITE" id="PS50929">
    <property type="entry name" value="ABC_TM1F"/>
    <property type="match status" value="1"/>
</dbReference>
<dbReference type="STRING" id="1765967.BW247_05700"/>
<feature type="domain" description="ABC transmembrane type-1" evidence="13">
    <location>
        <begin position="28"/>
        <end position="310"/>
    </location>
</feature>
<reference evidence="14 15" key="1">
    <citation type="submission" date="2017-01" db="EMBL/GenBank/DDBJ databases">
        <title>Draft sequence of Acidihalobacter ferrooxidans strain DSM 14175 (strain V8).</title>
        <authorList>
            <person name="Khaleque H.N."/>
            <person name="Ramsay J.P."/>
            <person name="Murphy R.J.T."/>
            <person name="Kaksonen A.H."/>
            <person name="Boxall N.J."/>
            <person name="Watkin E.L.J."/>
        </authorList>
    </citation>
    <scope>NUCLEOTIDE SEQUENCE [LARGE SCALE GENOMIC DNA]</scope>
    <source>
        <strain evidence="14 15">V8</strain>
    </source>
</reference>
<dbReference type="Proteomes" id="UP000243807">
    <property type="component" value="Chromosome"/>
</dbReference>
<evidence type="ECO:0000256" key="11">
    <source>
        <dbReference type="SAM" id="Phobius"/>
    </source>
</evidence>
<gene>
    <name evidence="14" type="ORF">BW247_05700</name>
</gene>
<dbReference type="GO" id="GO:0016887">
    <property type="term" value="F:ATP hydrolysis activity"/>
    <property type="evidence" value="ECO:0007669"/>
    <property type="project" value="InterPro"/>
</dbReference>
<keyword evidence="8 11" id="KW-1133">Transmembrane helix</keyword>
<comment type="subcellular location">
    <subcellularLocation>
        <location evidence="1">Cell membrane</location>
        <topology evidence="1">Multi-pass membrane protein</topology>
    </subcellularLocation>
</comment>
<dbReference type="InterPro" id="IPR003593">
    <property type="entry name" value="AAA+_ATPase"/>
</dbReference>
<protein>
    <submittedName>
        <fullName evidence="14">Lipid A export permease/ATP-binding protein MsbA</fullName>
    </submittedName>
</protein>
<dbReference type="EMBL" id="CP019434">
    <property type="protein sequence ID" value="APZ42654.1"/>
    <property type="molecule type" value="Genomic_DNA"/>
</dbReference>
<dbReference type="PANTHER" id="PTHR43394:SF1">
    <property type="entry name" value="ATP-BINDING CASSETTE SUB-FAMILY B MEMBER 10, MITOCHONDRIAL"/>
    <property type="match status" value="1"/>
</dbReference>
<evidence type="ECO:0000256" key="10">
    <source>
        <dbReference type="ARBA" id="ARBA00023136"/>
    </source>
</evidence>
<feature type="transmembrane region" description="Helical" evidence="11">
    <location>
        <begin position="275"/>
        <end position="295"/>
    </location>
</feature>
<dbReference type="InterPro" id="IPR003439">
    <property type="entry name" value="ABC_transporter-like_ATP-bd"/>
</dbReference>
<dbReference type="PANTHER" id="PTHR43394">
    <property type="entry name" value="ATP-DEPENDENT PERMEASE MDL1, MITOCHONDRIAL"/>
    <property type="match status" value="1"/>
</dbReference>
<keyword evidence="4 11" id="KW-0812">Transmembrane</keyword>
<evidence type="ECO:0000256" key="6">
    <source>
        <dbReference type="ARBA" id="ARBA00022840"/>
    </source>
</evidence>